<feature type="region of interest" description="Disordered" evidence="1">
    <location>
        <begin position="190"/>
        <end position="212"/>
    </location>
</feature>
<accession>A0ABR1JZD0</accession>
<evidence type="ECO:0000313" key="4">
    <source>
        <dbReference type="Proteomes" id="UP001498398"/>
    </source>
</evidence>
<comment type="caution">
    <text evidence="3">The sequence shown here is derived from an EMBL/GenBank/DDBJ whole genome shotgun (WGS) entry which is preliminary data.</text>
</comment>
<keyword evidence="4" id="KW-1185">Reference proteome</keyword>
<dbReference type="Proteomes" id="UP001498398">
    <property type="component" value="Unassembled WGS sequence"/>
</dbReference>
<reference evidence="3 4" key="1">
    <citation type="submission" date="2024-01" db="EMBL/GenBank/DDBJ databases">
        <title>A draft genome for the cacao thread blight pathogen Marasmiellus scandens.</title>
        <authorList>
            <person name="Baruah I.K."/>
            <person name="Leung J."/>
            <person name="Bukari Y."/>
            <person name="Amoako-Attah I."/>
            <person name="Meinhardt L.W."/>
            <person name="Bailey B.A."/>
            <person name="Cohen S.P."/>
        </authorList>
    </citation>
    <scope>NUCLEOTIDE SEQUENCE [LARGE SCALE GENOMIC DNA]</scope>
    <source>
        <strain evidence="3 4">GH-19</strain>
    </source>
</reference>
<sequence>MACTAPIPIFRSINKLPLQPFSPPQSLPPTTDSLLFDMSPFDHPPSAALTPPKKIELPTPAASCASSPISIPIIKPRPVHKINGFTPEPCFSTPDRLPLTPATSTSTTSSVRGFPSSRSSPQRLRSARGPASASRSSKPLLKSSRAHSRDRLHRGHGHSHGTQPDSDLDSDLDNDENVLDFDQVLAYRLERRRITAKNSRKSLKESGPSSKF</sequence>
<feature type="region of interest" description="Disordered" evidence="1">
    <location>
        <begin position="85"/>
        <end position="174"/>
    </location>
</feature>
<dbReference type="EMBL" id="JBANRG010000007">
    <property type="protein sequence ID" value="KAK7464667.1"/>
    <property type="molecule type" value="Genomic_DNA"/>
</dbReference>
<feature type="compositionally biased region" description="Basic residues" evidence="1">
    <location>
        <begin position="144"/>
        <end position="159"/>
    </location>
</feature>
<evidence type="ECO:0000313" key="3">
    <source>
        <dbReference type="EMBL" id="KAK7469440.1"/>
    </source>
</evidence>
<evidence type="ECO:0000256" key="1">
    <source>
        <dbReference type="SAM" id="MobiDB-lite"/>
    </source>
</evidence>
<feature type="compositionally biased region" description="Low complexity" evidence="1">
    <location>
        <begin position="103"/>
        <end position="143"/>
    </location>
</feature>
<evidence type="ECO:0000313" key="2">
    <source>
        <dbReference type="EMBL" id="KAK7464667.1"/>
    </source>
</evidence>
<protein>
    <submittedName>
        <fullName evidence="3">Uncharacterized protein</fullName>
    </submittedName>
</protein>
<dbReference type="EMBL" id="JBANRG010000003">
    <property type="protein sequence ID" value="KAK7469440.1"/>
    <property type="molecule type" value="Genomic_DNA"/>
</dbReference>
<proteinExistence type="predicted"/>
<gene>
    <name evidence="3" type="ORF">VKT23_003912</name>
    <name evidence="2" type="ORF">VKT23_005874</name>
</gene>
<organism evidence="3 4">
    <name type="scientific">Marasmiellus scandens</name>
    <dbReference type="NCBI Taxonomy" id="2682957"/>
    <lineage>
        <taxon>Eukaryota</taxon>
        <taxon>Fungi</taxon>
        <taxon>Dikarya</taxon>
        <taxon>Basidiomycota</taxon>
        <taxon>Agaricomycotina</taxon>
        <taxon>Agaricomycetes</taxon>
        <taxon>Agaricomycetidae</taxon>
        <taxon>Agaricales</taxon>
        <taxon>Marasmiineae</taxon>
        <taxon>Omphalotaceae</taxon>
        <taxon>Marasmiellus</taxon>
    </lineage>
</organism>
<name>A0ABR1JZD0_9AGAR</name>